<evidence type="ECO:0000313" key="1">
    <source>
        <dbReference type="Proteomes" id="UP000046392"/>
    </source>
</evidence>
<dbReference type="PANTHER" id="PTHR20849:SF2">
    <property type="entry name" value="EUKARYOTIC TRANSLATION INITIATION FACTOR 4E-BINDING PROTEIN MEXTLI"/>
    <property type="match status" value="1"/>
</dbReference>
<accession>A0A0N5C5F8</accession>
<dbReference type="GO" id="GO:1901190">
    <property type="term" value="P:regulation of formation of translation initiation ternary complex"/>
    <property type="evidence" value="ECO:0007669"/>
    <property type="project" value="TreeGrafter"/>
</dbReference>
<evidence type="ECO:0000313" key="2">
    <source>
        <dbReference type="WBParaSite" id="SPAL_0001318600.1"/>
    </source>
</evidence>
<dbReference type="GO" id="GO:0045727">
    <property type="term" value="P:positive regulation of translation"/>
    <property type="evidence" value="ECO:0007669"/>
    <property type="project" value="InterPro"/>
</dbReference>
<dbReference type="GO" id="GO:0003743">
    <property type="term" value="F:translation initiation factor activity"/>
    <property type="evidence" value="ECO:0007669"/>
    <property type="project" value="TreeGrafter"/>
</dbReference>
<dbReference type="GO" id="GO:0008190">
    <property type="term" value="F:eukaryotic initiation factor 4E binding"/>
    <property type="evidence" value="ECO:0007669"/>
    <property type="project" value="InterPro"/>
</dbReference>
<dbReference type="InterPro" id="IPR040160">
    <property type="entry name" value="Mxt"/>
</dbReference>
<name>A0A0N5C5F8_STREA</name>
<organism evidence="1 2">
    <name type="scientific">Strongyloides papillosus</name>
    <name type="common">Intestinal threadworm</name>
    <dbReference type="NCBI Taxonomy" id="174720"/>
    <lineage>
        <taxon>Eukaryota</taxon>
        <taxon>Metazoa</taxon>
        <taxon>Ecdysozoa</taxon>
        <taxon>Nematoda</taxon>
        <taxon>Chromadorea</taxon>
        <taxon>Rhabditida</taxon>
        <taxon>Tylenchina</taxon>
        <taxon>Panagrolaimomorpha</taxon>
        <taxon>Strongyloidoidea</taxon>
        <taxon>Strongyloididae</taxon>
        <taxon>Strongyloides</taxon>
    </lineage>
</organism>
<protein>
    <submittedName>
        <fullName evidence="2">KH_dom_type_1 domain-containing protein</fullName>
    </submittedName>
</protein>
<dbReference type="GO" id="GO:0005737">
    <property type="term" value="C:cytoplasm"/>
    <property type="evidence" value="ECO:0007669"/>
    <property type="project" value="TreeGrafter"/>
</dbReference>
<sequence length="182" mass="20571">MELIEPRAMGWRLNLAHTQYYLHHQNKKMATSVIGAPASFNTIPVSAIYIIPATNAIPSWGTAIQSQSTHQSTNDPETAAWTTRNNLFNNCNMSKVFPNDGLFPVVHMRQKSTNKVLQIREKITIRIAVVEDLTKTILSFQKVDSKSKDRILIITGTSHDSIEYAKKLIEETIRRNVSPSHE</sequence>
<dbReference type="WBParaSite" id="SPAL_0001318600.1">
    <property type="protein sequence ID" value="SPAL_0001318600.1"/>
    <property type="gene ID" value="SPAL_0001318600"/>
</dbReference>
<dbReference type="GO" id="GO:0034518">
    <property type="term" value="C:RNA cap binding complex"/>
    <property type="evidence" value="ECO:0007669"/>
    <property type="project" value="TreeGrafter"/>
</dbReference>
<reference evidence="2" key="1">
    <citation type="submission" date="2017-02" db="UniProtKB">
        <authorList>
            <consortium name="WormBaseParasite"/>
        </authorList>
    </citation>
    <scope>IDENTIFICATION</scope>
</reference>
<dbReference type="STRING" id="174720.A0A0N5C5F8"/>
<keyword evidence="1" id="KW-1185">Reference proteome</keyword>
<dbReference type="PANTHER" id="PTHR20849">
    <property type="entry name" value="EUKARYOTIC TRANSLATION INITIATION FACTOR 4E-BINDING PROTEIN MEXTLI"/>
    <property type="match status" value="1"/>
</dbReference>
<dbReference type="Proteomes" id="UP000046392">
    <property type="component" value="Unplaced"/>
</dbReference>
<proteinExistence type="predicted"/>
<dbReference type="AlphaFoldDB" id="A0A0N5C5F8"/>